<proteinExistence type="predicted"/>
<dbReference type="HOGENOM" id="CLU_1204746_0_0_1"/>
<feature type="signal peptide" evidence="1">
    <location>
        <begin position="1"/>
        <end position="17"/>
    </location>
</feature>
<dbReference type="Proteomes" id="UP000003163">
    <property type="component" value="Unassembled WGS sequence"/>
</dbReference>
<protein>
    <submittedName>
        <fullName evidence="2">Uncharacterized protein</fullName>
    </submittedName>
</protein>
<dbReference type="VEuPathDB" id="MicrosporidiaDB:EDEG_03689"/>
<keyword evidence="1" id="KW-0732">Signal</keyword>
<dbReference type="InParanoid" id="J9D2L8"/>
<dbReference type="AlphaFoldDB" id="J9D2L8"/>
<feature type="chain" id="PRO_5003822913" evidence="1">
    <location>
        <begin position="18"/>
        <end position="230"/>
    </location>
</feature>
<sequence length="230" mass="26710">MIFIIHFTLFFFTVLNSGDFKSMISSKVKNTSENRKKWNNMLASKFDINVLILLEKYNNSLHILESQKNKASNENILKSTKDVIEIAKKFSELFEIFKSDVFIAAKQNFENLNKNFHSNQNTIEDKDYVLIHIFGDLYGKTQESFNILNKQIEKIKKIINVSGSPKMTNKNDHSHQENKFMTTKSDIIHKLINESGNKTSISPMRNFYESFNGALSKWSQCISKLRIYSA</sequence>
<dbReference type="EMBL" id="AFBI03000110">
    <property type="protein sequence ID" value="EJW01829.1"/>
    <property type="molecule type" value="Genomic_DNA"/>
</dbReference>
<name>J9D2L8_EDHAE</name>
<evidence type="ECO:0000256" key="1">
    <source>
        <dbReference type="SAM" id="SignalP"/>
    </source>
</evidence>
<evidence type="ECO:0000313" key="3">
    <source>
        <dbReference type="Proteomes" id="UP000003163"/>
    </source>
</evidence>
<evidence type="ECO:0000313" key="2">
    <source>
        <dbReference type="EMBL" id="EJW01829.1"/>
    </source>
</evidence>
<organism evidence="2 3">
    <name type="scientific">Edhazardia aedis (strain USNM 41457)</name>
    <name type="common">Microsporidian parasite</name>
    <dbReference type="NCBI Taxonomy" id="1003232"/>
    <lineage>
        <taxon>Eukaryota</taxon>
        <taxon>Fungi</taxon>
        <taxon>Fungi incertae sedis</taxon>
        <taxon>Microsporidia</taxon>
        <taxon>Edhazardia</taxon>
    </lineage>
</organism>
<keyword evidence="3" id="KW-1185">Reference proteome</keyword>
<reference evidence="2 3" key="1">
    <citation type="submission" date="2011-08" db="EMBL/GenBank/DDBJ databases">
        <authorList>
            <person name="Liu Z.J."/>
            <person name="Shi F.L."/>
            <person name="Lu J.Q."/>
            <person name="Li M."/>
            <person name="Wang Z.L."/>
        </authorList>
    </citation>
    <scope>NUCLEOTIDE SEQUENCE [LARGE SCALE GENOMIC DNA]</scope>
    <source>
        <strain evidence="2 3">USNM 41457</strain>
    </source>
</reference>
<reference evidence="3" key="2">
    <citation type="submission" date="2015-07" db="EMBL/GenBank/DDBJ databases">
        <title>Contrasting host-pathogen interactions and genome evolution in two generalist and specialist microsporidian pathogens of mosquitoes.</title>
        <authorList>
            <consortium name="The Broad Institute Genomics Platform"/>
            <consortium name="The Broad Institute Genome Sequencing Center for Infectious Disease"/>
            <person name="Cuomo C.A."/>
            <person name="Sanscrainte N.D."/>
            <person name="Goldberg J.M."/>
            <person name="Heiman D."/>
            <person name="Young S."/>
            <person name="Zeng Q."/>
            <person name="Becnel J.J."/>
            <person name="Birren B.W."/>
        </authorList>
    </citation>
    <scope>NUCLEOTIDE SEQUENCE [LARGE SCALE GENOMIC DNA]</scope>
    <source>
        <strain evidence="3">USNM 41457</strain>
    </source>
</reference>
<comment type="caution">
    <text evidence="2">The sequence shown here is derived from an EMBL/GenBank/DDBJ whole genome shotgun (WGS) entry which is preliminary data.</text>
</comment>
<accession>J9D2L8</accession>
<gene>
    <name evidence="2" type="ORF">EDEG_03689</name>
</gene>